<gene>
    <name evidence="2" type="ORF">E1294_03385</name>
</gene>
<evidence type="ECO:0000256" key="1">
    <source>
        <dbReference type="SAM" id="Phobius"/>
    </source>
</evidence>
<reference evidence="2 3" key="1">
    <citation type="submission" date="2019-03" db="EMBL/GenBank/DDBJ databases">
        <title>Draft genome sequences of novel Actinobacteria.</title>
        <authorList>
            <person name="Sahin N."/>
            <person name="Ay H."/>
            <person name="Saygin H."/>
        </authorList>
    </citation>
    <scope>NUCLEOTIDE SEQUENCE [LARGE SCALE GENOMIC DNA]</scope>
    <source>
        <strain evidence="2 3">KC712</strain>
    </source>
</reference>
<feature type="transmembrane region" description="Helical" evidence="1">
    <location>
        <begin position="33"/>
        <end position="56"/>
    </location>
</feature>
<proteinExistence type="predicted"/>
<feature type="transmembrane region" description="Helical" evidence="1">
    <location>
        <begin position="68"/>
        <end position="86"/>
    </location>
</feature>
<sequence>MYVLSVRGGDVSFIARHLPDGWFSLASGPATQALAASFPLPGLLAAAVLGALVLVVYDTALLYNLGHLGAQVIPGAVVLIAVRYGARSFP</sequence>
<name>A0A4R4X4R6_9ACTN</name>
<evidence type="ECO:0000313" key="3">
    <source>
        <dbReference type="Proteomes" id="UP000294543"/>
    </source>
</evidence>
<dbReference type="Proteomes" id="UP000294543">
    <property type="component" value="Unassembled WGS sequence"/>
</dbReference>
<keyword evidence="1" id="KW-0472">Membrane</keyword>
<evidence type="ECO:0000313" key="2">
    <source>
        <dbReference type="EMBL" id="TDD25331.1"/>
    </source>
</evidence>
<keyword evidence="1" id="KW-1133">Transmembrane helix</keyword>
<keyword evidence="3" id="KW-1185">Reference proteome</keyword>
<dbReference type="OrthoDB" id="3683456at2"/>
<keyword evidence="1" id="KW-0812">Transmembrane</keyword>
<accession>A0A4R4X4R6</accession>
<organism evidence="2 3">
    <name type="scientific">Nonomuraea diastatica</name>
    <dbReference type="NCBI Taxonomy" id="1848329"/>
    <lineage>
        <taxon>Bacteria</taxon>
        <taxon>Bacillati</taxon>
        <taxon>Actinomycetota</taxon>
        <taxon>Actinomycetes</taxon>
        <taxon>Streptosporangiales</taxon>
        <taxon>Streptosporangiaceae</taxon>
        <taxon>Nonomuraea</taxon>
    </lineage>
</organism>
<protein>
    <submittedName>
        <fullName evidence="2">Uncharacterized protein</fullName>
    </submittedName>
</protein>
<comment type="caution">
    <text evidence="2">The sequence shown here is derived from an EMBL/GenBank/DDBJ whole genome shotgun (WGS) entry which is preliminary data.</text>
</comment>
<dbReference type="AlphaFoldDB" id="A0A4R4X4R6"/>
<dbReference type="EMBL" id="SMKP01000006">
    <property type="protein sequence ID" value="TDD25331.1"/>
    <property type="molecule type" value="Genomic_DNA"/>
</dbReference>
<dbReference type="RefSeq" id="WP_132504322.1">
    <property type="nucleotide sequence ID" value="NZ_SMKP01000006.1"/>
</dbReference>